<evidence type="ECO:0000256" key="1">
    <source>
        <dbReference type="SAM" id="SignalP"/>
    </source>
</evidence>
<sequence>MSASQVLLLTLVLVVAVFAQETCHSNFDCLYEMKMCIGGVCRYPRGSYRALVPAGCFNSVDCPSALRDVSTVFAQFQKNLHTINGKLWKKMPLFED</sequence>
<proteinExistence type="predicted"/>
<name>A0A915E7G5_9BILA</name>
<evidence type="ECO:0000313" key="3">
    <source>
        <dbReference type="WBParaSite" id="jg3371"/>
    </source>
</evidence>
<keyword evidence="1" id="KW-0732">Signal</keyword>
<reference evidence="3" key="1">
    <citation type="submission" date="2022-11" db="UniProtKB">
        <authorList>
            <consortium name="WormBaseParasite"/>
        </authorList>
    </citation>
    <scope>IDENTIFICATION</scope>
</reference>
<dbReference type="AlphaFoldDB" id="A0A915E7G5"/>
<protein>
    <submittedName>
        <fullName evidence="3">Uncharacterized protein</fullName>
    </submittedName>
</protein>
<organism evidence="2 3">
    <name type="scientific">Ditylenchus dipsaci</name>
    <dbReference type="NCBI Taxonomy" id="166011"/>
    <lineage>
        <taxon>Eukaryota</taxon>
        <taxon>Metazoa</taxon>
        <taxon>Ecdysozoa</taxon>
        <taxon>Nematoda</taxon>
        <taxon>Chromadorea</taxon>
        <taxon>Rhabditida</taxon>
        <taxon>Tylenchina</taxon>
        <taxon>Tylenchomorpha</taxon>
        <taxon>Sphaerularioidea</taxon>
        <taxon>Anguinidae</taxon>
        <taxon>Anguininae</taxon>
        <taxon>Ditylenchus</taxon>
    </lineage>
</organism>
<evidence type="ECO:0000313" key="2">
    <source>
        <dbReference type="Proteomes" id="UP000887574"/>
    </source>
</evidence>
<feature type="signal peptide" evidence="1">
    <location>
        <begin position="1"/>
        <end position="19"/>
    </location>
</feature>
<dbReference type="WBParaSite" id="jg3371">
    <property type="protein sequence ID" value="jg3371"/>
    <property type="gene ID" value="jg3371"/>
</dbReference>
<accession>A0A915E7G5</accession>
<feature type="chain" id="PRO_5036839270" evidence="1">
    <location>
        <begin position="20"/>
        <end position="96"/>
    </location>
</feature>
<dbReference type="Proteomes" id="UP000887574">
    <property type="component" value="Unplaced"/>
</dbReference>
<keyword evidence="2" id="KW-1185">Reference proteome</keyword>